<dbReference type="EMBL" id="CAJOBB010004009">
    <property type="protein sequence ID" value="CAF4069719.1"/>
    <property type="molecule type" value="Genomic_DNA"/>
</dbReference>
<evidence type="ECO:0000313" key="16">
    <source>
        <dbReference type="EMBL" id="CAF4069719.1"/>
    </source>
</evidence>
<evidence type="ECO:0000256" key="12">
    <source>
        <dbReference type="ARBA" id="ARBA00031989"/>
    </source>
</evidence>
<evidence type="ECO:0000256" key="8">
    <source>
        <dbReference type="ARBA" id="ARBA00023054"/>
    </source>
</evidence>
<feature type="transmembrane region" description="Helical" evidence="13">
    <location>
        <begin position="106"/>
        <end position="126"/>
    </location>
</feature>
<evidence type="ECO:0000259" key="14">
    <source>
        <dbReference type="Pfam" id="PF00520"/>
    </source>
</evidence>
<dbReference type="Pfam" id="PF00520">
    <property type="entry name" value="Ion_trans"/>
    <property type="match status" value="1"/>
</dbReference>
<keyword evidence="10 13" id="KW-0472">Membrane</keyword>
<evidence type="ECO:0000256" key="11">
    <source>
        <dbReference type="ARBA" id="ARBA00023303"/>
    </source>
</evidence>
<protein>
    <recommendedName>
        <fullName evidence="2">Voltage-gated hydrogen channel 1</fullName>
    </recommendedName>
    <alternativeName>
        <fullName evidence="12">Hydrogen voltage-gated channel 1</fullName>
    </alternativeName>
</protein>
<dbReference type="InterPro" id="IPR031846">
    <property type="entry name" value="Hvcn1"/>
</dbReference>
<dbReference type="Proteomes" id="UP000663868">
    <property type="component" value="Unassembled WGS sequence"/>
</dbReference>
<evidence type="ECO:0000256" key="7">
    <source>
        <dbReference type="ARBA" id="ARBA00022989"/>
    </source>
</evidence>
<keyword evidence="4" id="KW-1003">Cell membrane</keyword>
<reference evidence="15" key="1">
    <citation type="submission" date="2021-02" db="EMBL/GenBank/DDBJ databases">
        <authorList>
            <person name="Nowell W R."/>
        </authorList>
    </citation>
    <scope>NUCLEOTIDE SEQUENCE</scope>
</reference>
<evidence type="ECO:0000256" key="2">
    <source>
        <dbReference type="ARBA" id="ARBA00015897"/>
    </source>
</evidence>
<keyword evidence="6" id="KW-0851">Voltage-gated channel</keyword>
<dbReference type="PANTHER" id="PTHR46480:SF1">
    <property type="entry name" value="VOLTAGE-GATED HYDROGEN CHANNEL 1"/>
    <property type="match status" value="1"/>
</dbReference>
<comment type="caution">
    <text evidence="15">The sequence shown here is derived from an EMBL/GenBank/DDBJ whole genome shotgun (WGS) entry which is preliminary data.</text>
</comment>
<dbReference type="InterPro" id="IPR027359">
    <property type="entry name" value="Volt_channel_dom_sf"/>
</dbReference>
<comment type="subcellular location">
    <subcellularLocation>
        <location evidence="1">Cell membrane</location>
        <topology evidence="1">Multi-pass membrane protein</topology>
    </subcellularLocation>
</comment>
<dbReference type="GO" id="GO:0005886">
    <property type="term" value="C:plasma membrane"/>
    <property type="evidence" value="ECO:0007669"/>
    <property type="project" value="UniProtKB-SubCell"/>
</dbReference>
<dbReference type="EMBL" id="CAJNOE010000024">
    <property type="protein sequence ID" value="CAF0754530.1"/>
    <property type="molecule type" value="Genomic_DNA"/>
</dbReference>
<accession>A0A813PJX7</accession>
<dbReference type="InterPro" id="IPR005821">
    <property type="entry name" value="Ion_trans_dom"/>
</dbReference>
<feature type="transmembrane region" description="Helical" evidence="13">
    <location>
        <begin position="138"/>
        <end position="159"/>
    </location>
</feature>
<evidence type="ECO:0000313" key="17">
    <source>
        <dbReference type="Proteomes" id="UP000663860"/>
    </source>
</evidence>
<keyword evidence="5 13" id="KW-0812">Transmembrane</keyword>
<feature type="domain" description="Ion transport" evidence="14">
    <location>
        <begin position="48"/>
        <end position="189"/>
    </location>
</feature>
<evidence type="ECO:0000313" key="15">
    <source>
        <dbReference type="EMBL" id="CAF0754530.1"/>
    </source>
</evidence>
<keyword evidence="8" id="KW-0175">Coiled coil</keyword>
<evidence type="ECO:0000256" key="13">
    <source>
        <dbReference type="SAM" id="Phobius"/>
    </source>
</evidence>
<sequence>MKTMLKESQRSSSTSLSIVANQSNYISQWWNQRFAHQKRLEISLEHVLFHLVITLLVIIQCTTIIIEILFYNIKHQYECNVPPYSSNDYIYKKTYHLQYGLEICHYTSLCILSFFIFELILKIYALGFHYWSSKENHILDYFDAFLIIFSFAVEIYFFIVDKESIIVHSTILIIVLRLWHLLRITNVIIRYFQKGQEFQTIRQRRHSERYAEAILLIPSSIQIILDLMQEKTEYLRYDICIEQSLITRFENIDRKCQDAFDNYYGNEMKLVSEIQKLHLIPRRRKYKKNHSVAV</sequence>
<organism evidence="15 17">
    <name type="scientific">Adineta steineri</name>
    <dbReference type="NCBI Taxonomy" id="433720"/>
    <lineage>
        <taxon>Eukaryota</taxon>
        <taxon>Metazoa</taxon>
        <taxon>Spiralia</taxon>
        <taxon>Gnathifera</taxon>
        <taxon>Rotifera</taxon>
        <taxon>Eurotatoria</taxon>
        <taxon>Bdelloidea</taxon>
        <taxon>Adinetida</taxon>
        <taxon>Adinetidae</taxon>
        <taxon>Adineta</taxon>
    </lineage>
</organism>
<gene>
    <name evidence="15" type="ORF">IZO911_LOCUS4353</name>
    <name evidence="16" type="ORF">KXQ929_LOCUS32663</name>
</gene>
<keyword evidence="7 13" id="KW-1133">Transmembrane helix</keyword>
<evidence type="ECO:0000256" key="9">
    <source>
        <dbReference type="ARBA" id="ARBA00023065"/>
    </source>
</evidence>
<dbReference type="SUPFAM" id="SSF81324">
    <property type="entry name" value="Voltage-gated potassium channels"/>
    <property type="match status" value="1"/>
</dbReference>
<feature type="transmembrane region" description="Helical" evidence="13">
    <location>
        <begin position="165"/>
        <end position="189"/>
    </location>
</feature>
<dbReference type="Proteomes" id="UP000663860">
    <property type="component" value="Unassembled WGS sequence"/>
</dbReference>
<dbReference type="GO" id="GO:0034702">
    <property type="term" value="C:monoatomic ion channel complex"/>
    <property type="evidence" value="ECO:0007669"/>
    <property type="project" value="UniProtKB-KW"/>
</dbReference>
<evidence type="ECO:0000256" key="5">
    <source>
        <dbReference type="ARBA" id="ARBA00022692"/>
    </source>
</evidence>
<keyword evidence="11" id="KW-0407">Ion channel</keyword>
<feature type="transmembrane region" description="Helical" evidence="13">
    <location>
        <begin position="47"/>
        <end position="73"/>
    </location>
</feature>
<evidence type="ECO:0000256" key="4">
    <source>
        <dbReference type="ARBA" id="ARBA00022475"/>
    </source>
</evidence>
<evidence type="ECO:0000256" key="1">
    <source>
        <dbReference type="ARBA" id="ARBA00004651"/>
    </source>
</evidence>
<evidence type="ECO:0000256" key="10">
    <source>
        <dbReference type="ARBA" id="ARBA00023136"/>
    </source>
</evidence>
<keyword evidence="9" id="KW-0406">Ion transport</keyword>
<dbReference type="GO" id="GO:0030171">
    <property type="term" value="F:voltage-gated proton channel activity"/>
    <property type="evidence" value="ECO:0007669"/>
    <property type="project" value="InterPro"/>
</dbReference>
<dbReference type="Gene3D" id="1.20.120.350">
    <property type="entry name" value="Voltage-gated potassium channels. Chain C"/>
    <property type="match status" value="1"/>
</dbReference>
<evidence type="ECO:0000256" key="6">
    <source>
        <dbReference type="ARBA" id="ARBA00022882"/>
    </source>
</evidence>
<dbReference type="PANTHER" id="PTHR46480">
    <property type="entry name" value="F20B24.22"/>
    <property type="match status" value="1"/>
</dbReference>
<name>A0A813PJX7_9BILA</name>
<evidence type="ECO:0000256" key="3">
    <source>
        <dbReference type="ARBA" id="ARBA00022448"/>
    </source>
</evidence>
<dbReference type="AlphaFoldDB" id="A0A813PJX7"/>
<keyword evidence="3" id="KW-0813">Transport</keyword>
<proteinExistence type="predicted"/>